<gene>
    <name evidence="10" type="ORF">ET418_07445</name>
</gene>
<dbReference type="InterPro" id="IPR039421">
    <property type="entry name" value="Type_1_exporter"/>
</dbReference>
<dbReference type="GO" id="GO:0016887">
    <property type="term" value="F:ATP hydrolysis activity"/>
    <property type="evidence" value="ECO:0007669"/>
    <property type="project" value="InterPro"/>
</dbReference>
<dbReference type="InterPro" id="IPR027417">
    <property type="entry name" value="P-loop_NTPase"/>
</dbReference>
<feature type="domain" description="ABC transmembrane type-1" evidence="9">
    <location>
        <begin position="20"/>
        <end position="302"/>
    </location>
</feature>
<organism evidence="10 11">
    <name type="scientific">Oryzomonas rubra</name>
    <dbReference type="NCBI Taxonomy" id="2509454"/>
    <lineage>
        <taxon>Bacteria</taxon>
        <taxon>Pseudomonadati</taxon>
        <taxon>Thermodesulfobacteriota</taxon>
        <taxon>Desulfuromonadia</taxon>
        <taxon>Geobacterales</taxon>
        <taxon>Geobacteraceae</taxon>
        <taxon>Oryzomonas</taxon>
    </lineage>
</organism>
<dbReference type="GO" id="GO:0015421">
    <property type="term" value="F:ABC-type oligopeptide transporter activity"/>
    <property type="evidence" value="ECO:0007669"/>
    <property type="project" value="TreeGrafter"/>
</dbReference>
<dbReference type="SUPFAM" id="SSF90123">
    <property type="entry name" value="ABC transporter transmembrane region"/>
    <property type="match status" value="1"/>
</dbReference>
<dbReference type="PANTHER" id="PTHR43394">
    <property type="entry name" value="ATP-DEPENDENT PERMEASE MDL1, MITOCHONDRIAL"/>
    <property type="match status" value="1"/>
</dbReference>
<evidence type="ECO:0000256" key="5">
    <source>
        <dbReference type="ARBA" id="ARBA00022989"/>
    </source>
</evidence>
<evidence type="ECO:0000256" key="2">
    <source>
        <dbReference type="ARBA" id="ARBA00022692"/>
    </source>
</evidence>
<dbReference type="GO" id="GO:0005886">
    <property type="term" value="C:plasma membrane"/>
    <property type="evidence" value="ECO:0007669"/>
    <property type="project" value="UniProtKB-SubCell"/>
</dbReference>
<keyword evidence="6 7" id="KW-0472">Membrane</keyword>
<dbReference type="PROSITE" id="PS50929">
    <property type="entry name" value="ABC_TM1F"/>
    <property type="match status" value="1"/>
</dbReference>
<dbReference type="Pfam" id="PF00005">
    <property type="entry name" value="ABC_tran"/>
    <property type="match status" value="1"/>
</dbReference>
<reference evidence="10 11" key="1">
    <citation type="submission" date="2019-04" db="EMBL/GenBank/DDBJ databases">
        <title>Geobacter ruber sp. nov., ferric-reducing bacteria isolated from paddy soil.</title>
        <authorList>
            <person name="Xu Z."/>
            <person name="Masuda Y."/>
            <person name="Itoh H."/>
            <person name="Senoo K."/>
        </authorList>
    </citation>
    <scope>NUCLEOTIDE SEQUENCE [LARGE SCALE GENOMIC DNA]</scope>
    <source>
        <strain evidence="10 11">Red88</strain>
    </source>
</reference>
<keyword evidence="4 10" id="KW-0067">ATP-binding</keyword>
<dbReference type="GO" id="GO:0005524">
    <property type="term" value="F:ATP binding"/>
    <property type="evidence" value="ECO:0007669"/>
    <property type="project" value="UniProtKB-KW"/>
</dbReference>
<dbReference type="SUPFAM" id="SSF52540">
    <property type="entry name" value="P-loop containing nucleoside triphosphate hydrolases"/>
    <property type="match status" value="1"/>
</dbReference>
<evidence type="ECO:0000256" key="1">
    <source>
        <dbReference type="ARBA" id="ARBA00004651"/>
    </source>
</evidence>
<feature type="transmembrane region" description="Helical" evidence="7">
    <location>
        <begin position="53"/>
        <end position="72"/>
    </location>
</feature>
<dbReference type="InterPro" id="IPR036640">
    <property type="entry name" value="ABC1_TM_sf"/>
</dbReference>
<evidence type="ECO:0000256" key="6">
    <source>
        <dbReference type="ARBA" id="ARBA00023136"/>
    </source>
</evidence>
<dbReference type="CDD" id="cd18552">
    <property type="entry name" value="ABC_6TM_MsbA_like"/>
    <property type="match status" value="1"/>
</dbReference>
<dbReference type="PROSITE" id="PS50893">
    <property type="entry name" value="ABC_TRANSPORTER_2"/>
    <property type="match status" value="1"/>
</dbReference>
<dbReference type="EMBL" id="SRSD01000004">
    <property type="protein sequence ID" value="KAA0892034.1"/>
    <property type="molecule type" value="Genomic_DNA"/>
</dbReference>
<dbReference type="PROSITE" id="PS00211">
    <property type="entry name" value="ABC_TRANSPORTER_1"/>
    <property type="match status" value="1"/>
</dbReference>
<comment type="subcellular location">
    <subcellularLocation>
        <location evidence="1">Cell membrane</location>
        <topology evidence="1">Multi-pass membrane protein</topology>
    </subcellularLocation>
</comment>
<dbReference type="Pfam" id="PF00664">
    <property type="entry name" value="ABC_membrane"/>
    <property type="match status" value="1"/>
</dbReference>
<dbReference type="FunFam" id="3.40.50.300:FF:000218">
    <property type="entry name" value="Multidrug ABC transporter ATP-binding protein"/>
    <property type="match status" value="1"/>
</dbReference>
<evidence type="ECO:0000313" key="11">
    <source>
        <dbReference type="Proteomes" id="UP000324298"/>
    </source>
</evidence>
<evidence type="ECO:0000259" key="8">
    <source>
        <dbReference type="PROSITE" id="PS50893"/>
    </source>
</evidence>
<dbReference type="RefSeq" id="WP_149306972.1">
    <property type="nucleotide sequence ID" value="NZ_SRSD01000004.1"/>
</dbReference>
<name>A0A5A9XGK4_9BACT</name>
<dbReference type="Gene3D" id="1.20.1560.10">
    <property type="entry name" value="ABC transporter type 1, transmembrane domain"/>
    <property type="match status" value="1"/>
</dbReference>
<feature type="transmembrane region" description="Helical" evidence="7">
    <location>
        <begin position="242"/>
        <end position="261"/>
    </location>
</feature>
<dbReference type="CDD" id="cd03251">
    <property type="entry name" value="ABCC_MsbA"/>
    <property type="match status" value="1"/>
</dbReference>
<keyword evidence="5 7" id="KW-1133">Transmembrane helix</keyword>
<dbReference type="Gene3D" id="3.40.50.300">
    <property type="entry name" value="P-loop containing nucleotide triphosphate hydrolases"/>
    <property type="match status" value="1"/>
</dbReference>
<dbReference type="PANTHER" id="PTHR43394:SF1">
    <property type="entry name" value="ATP-BINDING CASSETTE SUB-FAMILY B MEMBER 10, MITOCHONDRIAL"/>
    <property type="match status" value="1"/>
</dbReference>
<protein>
    <submittedName>
        <fullName evidence="10">ATP-binding cassette domain-containing protein</fullName>
    </submittedName>
</protein>
<keyword evidence="2 7" id="KW-0812">Transmembrane</keyword>
<evidence type="ECO:0000256" key="4">
    <source>
        <dbReference type="ARBA" id="ARBA00022840"/>
    </source>
</evidence>
<keyword evidence="3" id="KW-0547">Nucleotide-binding</keyword>
<dbReference type="InterPro" id="IPR003593">
    <property type="entry name" value="AAA+_ATPase"/>
</dbReference>
<evidence type="ECO:0000259" key="9">
    <source>
        <dbReference type="PROSITE" id="PS50929"/>
    </source>
</evidence>
<keyword evidence="11" id="KW-1185">Reference proteome</keyword>
<evidence type="ECO:0000256" key="3">
    <source>
        <dbReference type="ARBA" id="ARBA00022741"/>
    </source>
</evidence>
<accession>A0A5A9XGK4</accession>
<evidence type="ECO:0000256" key="7">
    <source>
        <dbReference type="SAM" id="Phobius"/>
    </source>
</evidence>
<comment type="caution">
    <text evidence="10">The sequence shown here is derived from an EMBL/GenBank/DDBJ whole genome shotgun (WGS) entry which is preliminary data.</text>
</comment>
<dbReference type="AlphaFoldDB" id="A0A5A9XGK4"/>
<dbReference type="OrthoDB" id="5480201at2"/>
<dbReference type="InterPro" id="IPR011527">
    <property type="entry name" value="ABC1_TM_dom"/>
</dbReference>
<dbReference type="Proteomes" id="UP000324298">
    <property type="component" value="Unassembled WGS sequence"/>
</dbReference>
<sequence>MKPTLLRTLSFFKPYWGLLLISALCSAVVGGMDGAFAYLVEPVLKKIFAGKDTGIFLLVPVGIIALFLIRGITRFTYDTAIKLAGQKAIQDIRNTLYASTIRQDMAFYNRQATGELMSRMTNDISQMQEGIGQVVSGLFRDTISAVSLLGVIFYRNWELAIISFVVIPATAYPAQLIGKKIKNASGRSLNVMGGLTATLQETFSGVKVIKAFGLENQIISRFRATNLEYFHQIRRFIKYESLAMPVSETIISLGVAGVIYFGGSQVMSGRMTASEFFSFIAAMVMVFTPIKKLQGSYNVVQRSAGAAERVFNLMDERRAIVDRPGAVDIGRSSGRVEFRNVSFGYGAEPILQDISLIAESNRMIALVGPSGGGKSTLASLIPRFYDVSEGAILIDGRDIRDVTVASLVSQIALVDQETTLFNESIADNIRYGRPGAPLEEVVEAARAAFAHDFIEQLPDGYGTNIGDRGLRLSGGQRQRICIARALLKNAPVLILDEATSALDTESEQMVQKALDNLMVNRTTFVIAHRLSTILHADTIIVLEKGRIVERGSHEDLLKNSSLYSRLHALQFSDRTTGDDPSAES</sequence>
<feature type="domain" description="ABC transporter" evidence="8">
    <location>
        <begin position="336"/>
        <end position="569"/>
    </location>
</feature>
<dbReference type="SMART" id="SM00382">
    <property type="entry name" value="AAA"/>
    <property type="match status" value="1"/>
</dbReference>
<evidence type="ECO:0000313" key="10">
    <source>
        <dbReference type="EMBL" id="KAA0892034.1"/>
    </source>
</evidence>
<dbReference type="InterPro" id="IPR003439">
    <property type="entry name" value="ABC_transporter-like_ATP-bd"/>
</dbReference>
<dbReference type="InterPro" id="IPR017871">
    <property type="entry name" value="ABC_transporter-like_CS"/>
</dbReference>
<proteinExistence type="predicted"/>